<dbReference type="AlphaFoldDB" id="A0A8H3IQV4"/>
<dbReference type="GO" id="GO:0008270">
    <property type="term" value="F:zinc ion binding"/>
    <property type="evidence" value="ECO:0007669"/>
    <property type="project" value="InterPro"/>
</dbReference>
<dbReference type="PANTHER" id="PTHR47840:SF1">
    <property type="entry name" value="ZN(II)2CYS6 TRANSCRIPTION FACTOR (EUROFUNG)"/>
    <property type="match status" value="1"/>
</dbReference>
<evidence type="ECO:0000313" key="6">
    <source>
        <dbReference type="Proteomes" id="UP000664169"/>
    </source>
</evidence>
<dbReference type="PANTHER" id="PTHR47840">
    <property type="entry name" value="ZN(II)2CYS6 TRANSCRIPTION FACTOR (EUROFUNG)-RELATED"/>
    <property type="match status" value="1"/>
</dbReference>
<gene>
    <name evidence="5" type="ORF">GOMPHAMPRED_002629</name>
</gene>
<dbReference type="GO" id="GO:0003677">
    <property type="term" value="F:DNA binding"/>
    <property type="evidence" value="ECO:0007669"/>
    <property type="project" value="InterPro"/>
</dbReference>
<evidence type="ECO:0000259" key="4">
    <source>
        <dbReference type="SMART" id="SM00906"/>
    </source>
</evidence>
<comment type="caution">
    <text evidence="5">The sequence shown here is derived from an EMBL/GenBank/DDBJ whole genome shotgun (WGS) entry which is preliminary data.</text>
</comment>
<feature type="domain" description="Xylanolytic transcriptional activator regulatory" evidence="4">
    <location>
        <begin position="278"/>
        <end position="352"/>
    </location>
</feature>
<dbReference type="InterPro" id="IPR007219">
    <property type="entry name" value="XnlR_reg_dom"/>
</dbReference>
<reference evidence="5" key="1">
    <citation type="submission" date="2021-03" db="EMBL/GenBank/DDBJ databases">
        <authorList>
            <person name="Tagirdzhanova G."/>
        </authorList>
    </citation>
    <scope>NUCLEOTIDE SEQUENCE</scope>
</reference>
<dbReference type="Proteomes" id="UP000664169">
    <property type="component" value="Unassembled WGS sequence"/>
</dbReference>
<dbReference type="Gene3D" id="4.10.240.10">
    <property type="entry name" value="Zn(2)-C6 fungal-type DNA-binding domain"/>
    <property type="match status" value="1"/>
</dbReference>
<evidence type="ECO:0000256" key="2">
    <source>
        <dbReference type="ARBA" id="ARBA00023163"/>
    </source>
</evidence>
<keyword evidence="6" id="KW-1185">Reference proteome</keyword>
<dbReference type="SMART" id="SM00906">
    <property type="entry name" value="Fungal_trans"/>
    <property type="match status" value="1"/>
</dbReference>
<proteinExistence type="predicted"/>
<keyword evidence="2" id="KW-0804">Transcription</keyword>
<dbReference type="InterPro" id="IPR036864">
    <property type="entry name" value="Zn2-C6_fun-type_DNA-bd_sf"/>
</dbReference>
<dbReference type="CDD" id="cd12148">
    <property type="entry name" value="fungal_TF_MHR"/>
    <property type="match status" value="1"/>
</dbReference>
<protein>
    <recommendedName>
        <fullName evidence="4">Xylanolytic transcriptional activator regulatory domain-containing protein</fullName>
    </recommendedName>
</protein>
<dbReference type="OrthoDB" id="6509908at2759"/>
<dbReference type="GO" id="GO:0006351">
    <property type="term" value="P:DNA-templated transcription"/>
    <property type="evidence" value="ECO:0007669"/>
    <property type="project" value="InterPro"/>
</dbReference>
<dbReference type="Pfam" id="PF04082">
    <property type="entry name" value="Fungal_trans"/>
    <property type="match status" value="1"/>
</dbReference>
<sequence>MERRRRKIKCLFQADKNGACNECYARGVSCVDQESAAEAQTLETRQSLRERVANLESLIKVIATKVDLDDLTTSVPAAAASVATSTEHTVVVSAPPDLVPGEGVFDRAPIMSLFNNSITTFATVPQSEPASAQANASSEEAKLREKLLAYLPSENDVQAVFKKCTHWWNVWGRTFPELRYTTVDAATKFFHKNTHSESILSLSKAILCLCLGLQQIDANFVKARLKLPLPRGDLIQYYLSTIHDNVFSDDRYLLKTEGLEIAVLLAKIDANAGRPRKAWLTYRRAISFALLLGYNRKTTWQVTSADSTSGPKRRAIFWALFSGDRYFSLVLGLPYSLTDQQCDIISVTESMELPTIGPKMMDELSNLGGRLIERYQDPELVSLETTMKLDRQLQELKKHLPSLDQLNPHDPSISFEDIYDRAIIVTYFNYIRALLHLPFMLKGWDSTFDHNRKITLESSREMLQAYVCLRTSLDGDYINCRIIDFQIFLVCLVIIINSIAFEPFVATRSASDALQLEKDWELVLDVKKLLESAEKGSTGSAIAQDSAIETLDLLLDCRNRCPDEEKDFKQISIPYFGTITIQPRDEVRAALIQKLQCPPSTTTLSSSCGSPASSQQSWQLPTPPASLTLDSHNKPSPYIAFDRDHIPMPSAYNLDNALEGNNGDFEFNNSIYMNDMVGSYDWLSMPVAFDTDPNGWLVNNNQQPSGSTGRGGGAPF</sequence>
<accession>A0A8H3IQV4</accession>
<dbReference type="GO" id="GO:0000981">
    <property type="term" value="F:DNA-binding transcription factor activity, RNA polymerase II-specific"/>
    <property type="evidence" value="ECO:0007669"/>
    <property type="project" value="InterPro"/>
</dbReference>
<evidence type="ECO:0000256" key="3">
    <source>
        <dbReference type="ARBA" id="ARBA00023242"/>
    </source>
</evidence>
<name>A0A8H3IQV4_9LECA</name>
<dbReference type="EMBL" id="CAJPDQ010000018">
    <property type="protein sequence ID" value="CAF9922629.1"/>
    <property type="molecule type" value="Genomic_DNA"/>
</dbReference>
<keyword evidence="3" id="KW-0539">Nucleus</keyword>
<keyword evidence="1" id="KW-0805">Transcription regulation</keyword>
<evidence type="ECO:0000256" key="1">
    <source>
        <dbReference type="ARBA" id="ARBA00023015"/>
    </source>
</evidence>
<organism evidence="5 6">
    <name type="scientific">Gomphillus americanus</name>
    <dbReference type="NCBI Taxonomy" id="1940652"/>
    <lineage>
        <taxon>Eukaryota</taxon>
        <taxon>Fungi</taxon>
        <taxon>Dikarya</taxon>
        <taxon>Ascomycota</taxon>
        <taxon>Pezizomycotina</taxon>
        <taxon>Lecanoromycetes</taxon>
        <taxon>OSLEUM clade</taxon>
        <taxon>Ostropomycetidae</taxon>
        <taxon>Ostropales</taxon>
        <taxon>Graphidaceae</taxon>
        <taxon>Gomphilloideae</taxon>
        <taxon>Gomphillus</taxon>
    </lineage>
</organism>
<evidence type="ECO:0000313" key="5">
    <source>
        <dbReference type="EMBL" id="CAF9922629.1"/>
    </source>
</evidence>